<sequence>MGRAVPAVVSPLLRIAPHGPLPDLADGDAVIFTSEAGVTAWAALGGGAVGRAWCVGARTAAAAQILGFEVAGVAETADALVALVAQPGPVVHLHGRFTRGDVVGRLQARGLRVSGQCIYDQVAQPLSDEALGVLGAEGAICVPLFSPRTAEILAKALPTSLRATLFVCAMSEAVAAAAADIRAADLRIAAAPTGDAMRKEVANCLTSRHVT</sequence>
<dbReference type="Gene3D" id="3.40.50.10090">
    <property type="match status" value="1"/>
</dbReference>
<dbReference type="STRING" id="266809.PM03_08265"/>
<evidence type="ECO:0000313" key="3">
    <source>
        <dbReference type="Proteomes" id="UP000051298"/>
    </source>
</evidence>
<dbReference type="eggNOG" id="COG1587">
    <property type="taxonomic scope" value="Bacteria"/>
</dbReference>
<dbReference type="GO" id="GO:0004852">
    <property type="term" value="F:uroporphyrinogen-III synthase activity"/>
    <property type="evidence" value="ECO:0007669"/>
    <property type="project" value="InterPro"/>
</dbReference>
<name>A0A0P1EXG0_9RHOB</name>
<dbReference type="EMBL" id="CYRX01000011">
    <property type="protein sequence ID" value="CUH59668.1"/>
    <property type="molecule type" value="Genomic_DNA"/>
</dbReference>
<evidence type="ECO:0000313" key="2">
    <source>
        <dbReference type="EMBL" id="CUH59668.1"/>
    </source>
</evidence>
<dbReference type="Pfam" id="PF02602">
    <property type="entry name" value="HEM4"/>
    <property type="match status" value="1"/>
</dbReference>
<dbReference type="Proteomes" id="UP000051298">
    <property type="component" value="Unassembled WGS sequence"/>
</dbReference>
<reference evidence="2 3" key="1">
    <citation type="submission" date="2015-09" db="EMBL/GenBank/DDBJ databases">
        <authorList>
            <consortium name="Swine Surveillance"/>
        </authorList>
    </citation>
    <scope>NUCLEOTIDE SEQUENCE [LARGE SCALE GENOMIC DNA]</scope>
    <source>
        <strain evidence="2 3">CECT 5294</strain>
    </source>
</reference>
<dbReference type="InterPro" id="IPR036108">
    <property type="entry name" value="4pyrrol_syn_uPrphyn_synt_sf"/>
</dbReference>
<protein>
    <submittedName>
        <fullName evidence="2">Uroporphyrinogen-III synthase</fullName>
    </submittedName>
</protein>
<dbReference type="CDD" id="cd06578">
    <property type="entry name" value="HemD"/>
    <property type="match status" value="1"/>
</dbReference>
<feature type="domain" description="Tetrapyrrole biosynthesis uroporphyrinogen III synthase" evidence="1">
    <location>
        <begin position="7"/>
        <end position="197"/>
    </location>
</feature>
<accession>A0A0P1EXG0</accession>
<gene>
    <name evidence="2" type="ORF">THS5294_00954</name>
</gene>
<dbReference type="AlphaFoldDB" id="A0A0P1EXG0"/>
<organism evidence="2 3">
    <name type="scientific">Thalassobacter stenotrophicus</name>
    <dbReference type="NCBI Taxonomy" id="266809"/>
    <lineage>
        <taxon>Bacteria</taxon>
        <taxon>Pseudomonadati</taxon>
        <taxon>Pseudomonadota</taxon>
        <taxon>Alphaproteobacteria</taxon>
        <taxon>Rhodobacterales</taxon>
        <taxon>Roseobacteraceae</taxon>
        <taxon>Thalassobacter</taxon>
    </lineage>
</organism>
<dbReference type="InterPro" id="IPR003754">
    <property type="entry name" value="4pyrrol_synth_uPrphyn_synth"/>
</dbReference>
<dbReference type="GO" id="GO:0033014">
    <property type="term" value="P:tetrapyrrole biosynthetic process"/>
    <property type="evidence" value="ECO:0007669"/>
    <property type="project" value="InterPro"/>
</dbReference>
<dbReference type="SUPFAM" id="SSF69618">
    <property type="entry name" value="HemD-like"/>
    <property type="match status" value="1"/>
</dbReference>
<evidence type="ECO:0000259" key="1">
    <source>
        <dbReference type="Pfam" id="PF02602"/>
    </source>
</evidence>
<proteinExistence type="predicted"/>